<dbReference type="CDD" id="cd07377">
    <property type="entry name" value="WHTH_GntR"/>
    <property type="match status" value="1"/>
</dbReference>
<dbReference type="PRINTS" id="PR00035">
    <property type="entry name" value="HTHGNTR"/>
</dbReference>
<dbReference type="PANTHER" id="PTHR44846">
    <property type="entry name" value="MANNOSYL-D-GLYCERATE TRANSPORT/METABOLISM SYSTEM REPRESSOR MNGR-RELATED"/>
    <property type="match status" value="1"/>
</dbReference>
<dbReference type="SMART" id="SM00345">
    <property type="entry name" value="HTH_GNTR"/>
    <property type="match status" value="1"/>
</dbReference>
<gene>
    <name evidence="5" type="ORF">MON41_15525</name>
</gene>
<accession>A0ABS9W758</accession>
<reference evidence="5 6" key="1">
    <citation type="submission" date="2022-03" db="EMBL/GenBank/DDBJ databases">
        <title>Complete genome analysis of Roseomonas KG 17.1 : a prolific producer of plant growth promoters.</title>
        <authorList>
            <person name="Saadouli I."/>
            <person name="Najjari A."/>
            <person name="Mosbah A."/>
            <person name="Ouzari H.I."/>
        </authorList>
    </citation>
    <scope>NUCLEOTIDE SEQUENCE [LARGE SCALE GENOMIC DNA]</scope>
    <source>
        <strain evidence="5 6">KG17-1</strain>
    </source>
</reference>
<dbReference type="PROSITE" id="PS50949">
    <property type="entry name" value="HTH_GNTR"/>
    <property type="match status" value="1"/>
</dbReference>
<dbReference type="EMBL" id="JALBUU010000028">
    <property type="protein sequence ID" value="MCI0755129.1"/>
    <property type="molecule type" value="Genomic_DNA"/>
</dbReference>
<dbReference type="RefSeq" id="WP_157985825.1">
    <property type="nucleotide sequence ID" value="NZ_JALBUU010000028.1"/>
</dbReference>
<dbReference type="InterPro" id="IPR036390">
    <property type="entry name" value="WH_DNA-bd_sf"/>
</dbReference>
<protein>
    <submittedName>
        <fullName evidence="5">GntR family transcriptional regulator</fullName>
    </submittedName>
</protein>
<dbReference type="Pfam" id="PF00392">
    <property type="entry name" value="GntR"/>
    <property type="match status" value="1"/>
</dbReference>
<dbReference type="Proteomes" id="UP001201985">
    <property type="component" value="Unassembled WGS sequence"/>
</dbReference>
<evidence type="ECO:0000313" key="6">
    <source>
        <dbReference type="Proteomes" id="UP001201985"/>
    </source>
</evidence>
<feature type="domain" description="HTH gntR-type" evidence="4">
    <location>
        <begin position="1"/>
        <end position="63"/>
    </location>
</feature>
<dbReference type="InterPro" id="IPR036388">
    <property type="entry name" value="WH-like_DNA-bd_sf"/>
</dbReference>
<evidence type="ECO:0000256" key="3">
    <source>
        <dbReference type="ARBA" id="ARBA00023163"/>
    </source>
</evidence>
<evidence type="ECO:0000313" key="5">
    <source>
        <dbReference type="EMBL" id="MCI0755129.1"/>
    </source>
</evidence>
<dbReference type="InterPro" id="IPR050679">
    <property type="entry name" value="Bact_HTH_transcr_reg"/>
</dbReference>
<keyword evidence="2" id="KW-0238">DNA-binding</keyword>
<dbReference type="SUPFAM" id="SSF64288">
    <property type="entry name" value="Chorismate lyase-like"/>
    <property type="match status" value="1"/>
</dbReference>
<proteinExistence type="predicted"/>
<dbReference type="SMART" id="SM00866">
    <property type="entry name" value="UTRA"/>
    <property type="match status" value="1"/>
</dbReference>
<keyword evidence="3" id="KW-0804">Transcription</keyword>
<evidence type="ECO:0000256" key="2">
    <source>
        <dbReference type="ARBA" id="ARBA00023125"/>
    </source>
</evidence>
<evidence type="ECO:0000259" key="4">
    <source>
        <dbReference type="PROSITE" id="PS50949"/>
    </source>
</evidence>
<keyword evidence="1" id="KW-0805">Transcription regulation</keyword>
<dbReference type="Gene3D" id="1.10.10.10">
    <property type="entry name" value="Winged helix-like DNA-binding domain superfamily/Winged helix DNA-binding domain"/>
    <property type="match status" value="1"/>
</dbReference>
<dbReference type="InterPro" id="IPR000524">
    <property type="entry name" value="Tscrpt_reg_HTH_GntR"/>
</dbReference>
<dbReference type="Gene3D" id="3.40.1410.10">
    <property type="entry name" value="Chorismate lyase-like"/>
    <property type="match status" value="1"/>
</dbReference>
<sequence>MHVILADELASGEWRPGERLPSEHDLAERFQVSRNTVRRALLALSQEGRVRIVNGRGSFAMPSNIVYEVDAGSRLHETLARLGAEPTVRFLEGRVRAADARLAALLERPEGSPVVEIVSLLFSRDLPLVLSHRHLPAELVPDLVERFRDDPSITRILAAAGLGRLRRESTTVSSRPPSVAEAEALMMPANAALLMAEGLGRLGDGRMAEVNLSMVPAHLVHFRFRSG</sequence>
<evidence type="ECO:0000256" key="1">
    <source>
        <dbReference type="ARBA" id="ARBA00023015"/>
    </source>
</evidence>
<keyword evidence="6" id="KW-1185">Reference proteome</keyword>
<dbReference type="SUPFAM" id="SSF46785">
    <property type="entry name" value="Winged helix' DNA-binding domain"/>
    <property type="match status" value="1"/>
</dbReference>
<dbReference type="Pfam" id="PF07702">
    <property type="entry name" value="UTRA"/>
    <property type="match status" value="1"/>
</dbReference>
<dbReference type="PANTHER" id="PTHR44846:SF1">
    <property type="entry name" value="MANNOSYL-D-GLYCERATE TRANSPORT_METABOLISM SYSTEM REPRESSOR MNGR-RELATED"/>
    <property type="match status" value="1"/>
</dbReference>
<organism evidence="5 6">
    <name type="scientific">Teichococcus vastitatis</name>
    <dbReference type="NCBI Taxonomy" id="2307076"/>
    <lineage>
        <taxon>Bacteria</taxon>
        <taxon>Pseudomonadati</taxon>
        <taxon>Pseudomonadota</taxon>
        <taxon>Alphaproteobacteria</taxon>
        <taxon>Acetobacterales</taxon>
        <taxon>Roseomonadaceae</taxon>
        <taxon>Roseomonas</taxon>
    </lineage>
</organism>
<dbReference type="InterPro" id="IPR028978">
    <property type="entry name" value="Chorismate_lyase_/UTRA_dom_sf"/>
</dbReference>
<name>A0ABS9W758_9PROT</name>
<dbReference type="InterPro" id="IPR011663">
    <property type="entry name" value="UTRA"/>
</dbReference>
<comment type="caution">
    <text evidence="5">The sequence shown here is derived from an EMBL/GenBank/DDBJ whole genome shotgun (WGS) entry which is preliminary data.</text>
</comment>